<proteinExistence type="predicted"/>
<dbReference type="InterPro" id="IPR002139">
    <property type="entry name" value="Ribo/fructo_kinase"/>
</dbReference>
<name>A0A1F8FC79_9BACT</name>
<accession>A0A1F8FC79</accession>
<dbReference type="AlphaFoldDB" id="A0A1F8FC79"/>
<protein>
    <recommendedName>
        <fullName evidence="3">Carbohydrate kinase PfkB domain-containing protein</fullName>
    </recommendedName>
</protein>
<keyword evidence="1" id="KW-0808">Transferase</keyword>
<comment type="caution">
    <text evidence="4">The sequence shown here is derived from an EMBL/GenBank/DDBJ whole genome shotgun (WGS) entry which is preliminary data.</text>
</comment>
<dbReference type="PRINTS" id="PR00990">
    <property type="entry name" value="RIBOKINASE"/>
</dbReference>
<dbReference type="Gene3D" id="3.40.1190.20">
    <property type="match status" value="1"/>
</dbReference>
<dbReference type="EMBL" id="MGJO01000001">
    <property type="protein sequence ID" value="OGN10148.1"/>
    <property type="molecule type" value="Genomic_DNA"/>
</dbReference>
<dbReference type="Pfam" id="PF00294">
    <property type="entry name" value="PfkB"/>
    <property type="match status" value="1"/>
</dbReference>
<keyword evidence="2" id="KW-0418">Kinase</keyword>
<evidence type="ECO:0000259" key="3">
    <source>
        <dbReference type="Pfam" id="PF00294"/>
    </source>
</evidence>
<sequence length="324" mass="35187">MYDIISIGSATRDVFFSADDIKKFKMSEFPTGEAICLGLGSKIEMKKIVLTSGGGGTNAAVTFSRQGLKTACIGVVSTDSNGTDLLEELNREGIDTQYFQKHDDDHTAYSVILVHPGGERTILSYKGEGQHFDASKLDFSNIKSKWMFLDSLGGHFDVLEKSVNWAVENGVKLVTNPGGKELAHGLEKLKPLLKHFSIVIMNQEEAAGLTGIDYKKEDEIFKFMDELIDGIFVMTKGPEGVAVSDGENKYSAGVPDSPVVERTGAGDSFSSGFVVEYIRSGDISKAIQFATANASSVVTQYGSKAGILKKDDWGPWKLIEVRKS</sequence>
<dbReference type="SUPFAM" id="SSF53613">
    <property type="entry name" value="Ribokinase-like"/>
    <property type="match status" value="1"/>
</dbReference>
<evidence type="ECO:0000313" key="4">
    <source>
        <dbReference type="EMBL" id="OGN10148.1"/>
    </source>
</evidence>
<evidence type="ECO:0000256" key="1">
    <source>
        <dbReference type="ARBA" id="ARBA00022679"/>
    </source>
</evidence>
<dbReference type="PANTHER" id="PTHR10584:SF166">
    <property type="entry name" value="RIBOKINASE"/>
    <property type="match status" value="1"/>
</dbReference>
<evidence type="ECO:0000313" key="5">
    <source>
        <dbReference type="Proteomes" id="UP000178908"/>
    </source>
</evidence>
<dbReference type="GO" id="GO:0006796">
    <property type="term" value="P:phosphate-containing compound metabolic process"/>
    <property type="evidence" value="ECO:0007669"/>
    <property type="project" value="UniProtKB-ARBA"/>
</dbReference>
<evidence type="ECO:0000256" key="2">
    <source>
        <dbReference type="ARBA" id="ARBA00022777"/>
    </source>
</evidence>
<dbReference type="InterPro" id="IPR029056">
    <property type="entry name" value="Ribokinase-like"/>
</dbReference>
<organism evidence="4 5">
    <name type="scientific">Candidatus Yanofskybacteria bacterium RIFCSPHIGHO2_02_FULL_39_10</name>
    <dbReference type="NCBI Taxonomy" id="1802674"/>
    <lineage>
        <taxon>Bacteria</taxon>
        <taxon>Candidatus Yanofskyibacteriota</taxon>
    </lineage>
</organism>
<dbReference type="InterPro" id="IPR011611">
    <property type="entry name" value="PfkB_dom"/>
</dbReference>
<reference evidence="4 5" key="1">
    <citation type="journal article" date="2016" name="Nat. Commun.">
        <title>Thousands of microbial genomes shed light on interconnected biogeochemical processes in an aquifer system.</title>
        <authorList>
            <person name="Anantharaman K."/>
            <person name="Brown C.T."/>
            <person name="Hug L.A."/>
            <person name="Sharon I."/>
            <person name="Castelle C.J."/>
            <person name="Probst A.J."/>
            <person name="Thomas B.C."/>
            <person name="Singh A."/>
            <person name="Wilkins M.J."/>
            <person name="Karaoz U."/>
            <person name="Brodie E.L."/>
            <person name="Williams K.H."/>
            <person name="Hubbard S.S."/>
            <person name="Banfield J.F."/>
        </authorList>
    </citation>
    <scope>NUCLEOTIDE SEQUENCE [LARGE SCALE GENOMIC DNA]</scope>
</reference>
<dbReference type="Proteomes" id="UP000178908">
    <property type="component" value="Unassembled WGS sequence"/>
</dbReference>
<dbReference type="GO" id="GO:0016301">
    <property type="term" value="F:kinase activity"/>
    <property type="evidence" value="ECO:0007669"/>
    <property type="project" value="UniProtKB-KW"/>
</dbReference>
<gene>
    <name evidence="4" type="ORF">A3C61_03160</name>
</gene>
<feature type="domain" description="Carbohydrate kinase PfkB" evidence="3">
    <location>
        <begin position="41"/>
        <end position="306"/>
    </location>
</feature>
<dbReference type="PANTHER" id="PTHR10584">
    <property type="entry name" value="SUGAR KINASE"/>
    <property type="match status" value="1"/>
</dbReference>